<keyword evidence="2" id="KW-1133">Transmembrane helix</keyword>
<organism evidence="4 5">
    <name type="scientific">Labilibaculum antarcticum</name>
    <dbReference type="NCBI Taxonomy" id="1717717"/>
    <lineage>
        <taxon>Bacteria</taxon>
        <taxon>Pseudomonadati</taxon>
        <taxon>Bacteroidota</taxon>
        <taxon>Bacteroidia</taxon>
        <taxon>Marinilabiliales</taxon>
        <taxon>Marinifilaceae</taxon>
        <taxon>Labilibaculum</taxon>
    </lineage>
</organism>
<dbReference type="Proteomes" id="UP000218267">
    <property type="component" value="Chromosome"/>
</dbReference>
<feature type="domain" description="M23ase beta-sheet core" evidence="3">
    <location>
        <begin position="199"/>
        <end position="294"/>
    </location>
</feature>
<gene>
    <name evidence="4" type="ORF">ALGA_1006</name>
</gene>
<dbReference type="AlphaFoldDB" id="A0A1Y1CH95"/>
<evidence type="ECO:0000313" key="4">
    <source>
        <dbReference type="EMBL" id="BAX79392.1"/>
    </source>
</evidence>
<evidence type="ECO:0000259" key="3">
    <source>
        <dbReference type="Pfam" id="PF01551"/>
    </source>
</evidence>
<dbReference type="EMBL" id="AP018042">
    <property type="protein sequence ID" value="BAX79392.1"/>
    <property type="molecule type" value="Genomic_DNA"/>
</dbReference>
<feature type="coiled-coil region" evidence="1">
    <location>
        <begin position="63"/>
        <end position="90"/>
    </location>
</feature>
<dbReference type="InterPro" id="IPR011055">
    <property type="entry name" value="Dup_hybrid_motif"/>
</dbReference>
<dbReference type="SUPFAM" id="SSF51261">
    <property type="entry name" value="Duplicated hybrid motif"/>
    <property type="match status" value="1"/>
</dbReference>
<dbReference type="PANTHER" id="PTHR21666">
    <property type="entry name" value="PEPTIDASE-RELATED"/>
    <property type="match status" value="1"/>
</dbReference>
<dbReference type="Gene3D" id="2.70.70.10">
    <property type="entry name" value="Glucose Permease (Domain IIA)"/>
    <property type="match status" value="1"/>
</dbReference>
<proteinExistence type="predicted"/>
<dbReference type="OrthoDB" id="9810477at2"/>
<dbReference type="RefSeq" id="WP_096428300.1">
    <property type="nucleotide sequence ID" value="NZ_AP018042.1"/>
</dbReference>
<dbReference type="CDD" id="cd12797">
    <property type="entry name" value="M23_peptidase"/>
    <property type="match status" value="1"/>
</dbReference>
<dbReference type="InterPro" id="IPR016047">
    <property type="entry name" value="M23ase_b-sheet_dom"/>
</dbReference>
<dbReference type="FunFam" id="2.70.70.10:FF:000006">
    <property type="entry name" value="M23 family peptidase"/>
    <property type="match status" value="1"/>
</dbReference>
<dbReference type="KEGG" id="mbas:ALGA_1006"/>
<keyword evidence="1" id="KW-0175">Coiled coil</keyword>
<dbReference type="PANTHER" id="PTHR21666:SF286">
    <property type="entry name" value="LIPOPROTEIN NLPD"/>
    <property type="match status" value="1"/>
</dbReference>
<dbReference type="GO" id="GO:0004222">
    <property type="term" value="F:metalloendopeptidase activity"/>
    <property type="evidence" value="ECO:0007669"/>
    <property type="project" value="TreeGrafter"/>
</dbReference>
<reference evidence="4 5" key="1">
    <citation type="journal article" date="2018" name="Mar. Genomics">
        <title>Complete genome sequence of Marinifilaceae bacterium strain SPP2, isolated from the Antarctic marine sediment.</title>
        <authorList>
            <person name="Watanabe M."/>
            <person name="Kojima H."/>
            <person name="Fukui M."/>
        </authorList>
    </citation>
    <scope>NUCLEOTIDE SEQUENCE [LARGE SCALE GENOMIC DNA]</scope>
    <source>
        <strain evidence="4 5">SPP2</strain>
    </source>
</reference>
<name>A0A1Y1CH95_9BACT</name>
<evidence type="ECO:0000256" key="2">
    <source>
        <dbReference type="SAM" id="Phobius"/>
    </source>
</evidence>
<protein>
    <submittedName>
        <fullName evidence="4">Peptidase M23</fullName>
    </submittedName>
</protein>
<keyword evidence="5" id="KW-1185">Reference proteome</keyword>
<evidence type="ECO:0000313" key="5">
    <source>
        <dbReference type="Proteomes" id="UP000218267"/>
    </source>
</evidence>
<evidence type="ECO:0000256" key="1">
    <source>
        <dbReference type="SAM" id="Coils"/>
    </source>
</evidence>
<sequence length="322" mass="36699">MAKTKYQFNPESISYEKVEVNFKTKIINVLKHMASSSVLAIVMVVVLFYFFGSPKERSLIRENQQLVTQYTRLNSELAKLQNVLTDLEQRDDNIYRVIFEAEPIHSNIRKAGYGGVNRYSNLENLENSELVISTNKKIDRLAKSMYVQTKSYDDVEVMVKNKFKMLASIPAIMPIAIKDFGRISSGYGWRIHPIYKTRKFHDGMDFNGTIGTPIYATGDGVIVHCSSERGYGKKVVLDHGYGYKTVYAHLSDYNVKRGQKVRRGEVIAFLGNTGSSTGPHIHYEVRKNNRTINPINYYFNDLTADEYDSMVAYAANTGQTMD</sequence>
<dbReference type="Pfam" id="PF01551">
    <property type="entry name" value="Peptidase_M23"/>
    <property type="match status" value="1"/>
</dbReference>
<dbReference type="InterPro" id="IPR050570">
    <property type="entry name" value="Cell_wall_metabolism_enzyme"/>
</dbReference>
<reference evidence="5" key="2">
    <citation type="journal article" date="2020" name="Antonie Van Leeuwenhoek">
        <title>Labilibaculum antarcticum sp. nov., a novel facultative anaerobic, psychrotorelant bacterium isolated from marine sediment of Antarctica.</title>
        <authorList>
            <person name="Watanabe M."/>
            <person name="Kojima H."/>
            <person name="Fukui M."/>
        </authorList>
    </citation>
    <scope>NUCLEOTIDE SEQUENCE [LARGE SCALE GENOMIC DNA]</scope>
    <source>
        <strain evidence="5">SPP2</strain>
    </source>
</reference>
<keyword evidence="2" id="KW-0812">Transmembrane</keyword>
<feature type="transmembrane region" description="Helical" evidence="2">
    <location>
        <begin position="33"/>
        <end position="51"/>
    </location>
</feature>
<keyword evidence="2" id="KW-0472">Membrane</keyword>
<accession>A0A1Y1CH95</accession>